<dbReference type="Pfam" id="PF00300">
    <property type="entry name" value="His_Phos_1"/>
    <property type="match status" value="1"/>
</dbReference>
<gene>
    <name evidence="1" type="ORF">JBS370_LOCUS42063</name>
</gene>
<evidence type="ECO:0000313" key="2">
    <source>
        <dbReference type="Proteomes" id="UP000663836"/>
    </source>
</evidence>
<dbReference type="AlphaFoldDB" id="A0A820L5G6"/>
<feature type="non-terminal residue" evidence="1">
    <location>
        <position position="87"/>
    </location>
</feature>
<comment type="caution">
    <text evidence="1">The sequence shown here is derived from an EMBL/GenBank/DDBJ whole genome shotgun (WGS) entry which is preliminary data.</text>
</comment>
<dbReference type="PANTHER" id="PTHR47821:SF2">
    <property type="entry name" value="PHOSPHOGLYCERATE MUTASE FAMILY PROTEIN"/>
    <property type="match status" value="1"/>
</dbReference>
<dbReference type="PANTHER" id="PTHR47821">
    <property type="entry name" value="PHOSPHOGLYCERATE MUTASE FAMILY PROTEIN"/>
    <property type="match status" value="1"/>
</dbReference>
<evidence type="ECO:0000313" key="1">
    <source>
        <dbReference type="EMBL" id="CAF4355479.1"/>
    </source>
</evidence>
<dbReference type="InterPro" id="IPR029033">
    <property type="entry name" value="His_PPase_superfam"/>
</dbReference>
<organism evidence="1 2">
    <name type="scientific">Rotaria sordida</name>
    <dbReference type="NCBI Taxonomy" id="392033"/>
    <lineage>
        <taxon>Eukaryota</taxon>
        <taxon>Metazoa</taxon>
        <taxon>Spiralia</taxon>
        <taxon>Gnathifera</taxon>
        <taxon>Rotifera</taxon>
        <taxon>Eurotatoria</taxon>
        <taxon>Bdelloidea</taxon>
        <taxon>Philodinida</taxon>
        <taxon>Philodinidae</taxon>
        <taxon>Rotaria</taxon>
    </lineage>
</organism>
<accession>A0A820L5G6</accession>
<dbReference type="InterPro" id="IPR013078">
    <property type="entry name" value="His_Pase_superF_clade-1"/>
</dbReference>
<dbReference type="EMBL" id="CAJOBD010052372">
    <property type="protein sequence ID" value="CAF4355479.1"/>
    <property type="molecule type" value="Genomic_DNA"/>
</dbReference>
<protein>
    <submittedName>
        <fullName evidence="1">Uncharacterized protein</fullName>
    </submittedName>
</protein>
<sequence>MTFINHLSDIVNLRNKYFGVRHGESEANVAHLISSNPQIGIESHGLSPYGRLQVIENTKLFLQNNSSNKSYIIIASDFRRARETADI</sequence>
<proteinExistence type="predicted"/>
<dbReference type="Proteomes" id="UP000663836">
    <property type="component" value="Unassembled WGS sequence"/>
</dbReference>
<name>A0A820L5G6_9BILA</name>
<dbReference type="Gene3D" id="3.40.50.1240">
    <property type="entry name" value="Phosphoglycerate mutase-like"/>
    <property type="match status" value="1"/>
</dbReference>
<reference evidence="1" key="1">
    <citation type="submission" date="2021-02" db="EMBL/GenBank/DDBJ databases">
        <authorList>
            <person name="Nowell W R."/>
        </authorList>
    </citation>
    <scope>NUCLEOTIDE SEQUENCE</scope>
</reference>
<dbReference type="SUPFAM" id="SSF53254">
    <property type="entry name" value="Phosphoglycerate mutase-like"/>
    <property type="match status" value="1"/>
</dbReference>